<dbReference type="AlphaFoldDB" id="A0A6C0BKZ5"/>
<evidence type="ECO:0000313" key="1">
    <source>
        <dbReference type="EMBL" id="QHS92856.1"/>
    </source>
</evidence>
<reference evidence="1" key="1">
    <citation type="journal article" date="2020" name="Nature">
        <title>Giant virus diversity and host interactions through global metagenomics.</title>
        <authorList>
            <person name="Schulz F."/>
            <person name="Roux S."/>
            <person name="Paez-Espino D."/>
            <person name="Jungbluth S."/>
            <person name="Walsh D.A."/>
            <person name="Denef V.J."/>
            <person name="McMahon K.D."/>
            <person name="Konstantinidis K.T."/>
            <person name="Eloe-Fadrosh E.A."/>
            <person name="Kyrpides N.C."/>
            <person name="Woyke T."/>
        </authorList>
    </citation>
    <scope>NUCLEOTIDE SEQUENCE</scope>
    <source>
        <strain evidence="1">GVMAG-M-3300017651-5</strain>
    </source>
</reference>
<proteinExistence type="predicted"/>
<accession>A0A6C0BKZ5</accession>
<name>A0A6C0BKZ5_9ZZZZ</name>
<protein>
    <submittedName>
        <fullName evidence="1">Uncharacterized protein</fullName>
    </submittedName>
</protein>
<sequence>MNLINQSIPGELLRTDNASRSIDLIIVSLRNESLYLSGSNIPTHLDLINLDSQSCYA</sequence>
<organism evidence="1">
    <name type="scientific">viral metagenome</name>
    <dbReference type="NCBI Taxonomy" id="1070528"/>
    <lineage>
        <taxon>unclassified sequences</taxon>
        <taxon>metagenomes</taxon>
        <taxon>organismal metagenomes</taxon>
    </lineage>
</organism>
<dbReference type="EMBL" id="MN739192">
    <property type="protein sequence ID" value="QHS92856.1"/>
    <property type="molecule type" value="Genomic_DNA"/>
</dbReference>